<evidence type="ECO:0000256" key="1">
    <source>
        <dbReference type="SAM" id="SignalP"/>
    </source>
</evidence>
<dbReference type="InterPro" id="IPR007540">
    <property type="entry name" value="Fimbrial_CS1-type"/>
</dbReference>
<organism evidence="2 3">
    <name type="scientific">Pseudomonas versuta</name>
    <dbReference type="NCBI Taxonomy" id="1788301"/>
    <lineage>
        <taxon>Bacteria</taxon>
        <taxon>Pseudomonadati</taxon>
        <taxon>Pseudomonadota</taxon>
        <taxon>Gammaproteobacteria</taxon>
        <taxon>Pseudomonadales</taxon>
        <taxon>Pseudomonadaceae</taxon>
        <taxon>Pseudomonas</taxon>
    </lineage>
</organism>
<dbReference type="Proteomes" id="UP000186677">
    <property type="component" value="Unassembled WGS sequence"/>
</dbReference>
<gene>
    <name evidence="2" type="ORF">BOH73_13930</name>
</gene>
<feature type="signal peptide" evidence="1">
    <location>
        <begin position="1"/>
        <end position="20"/>
    </location>
</feature>
<evidence type="ECO:0000313" key="2">
    <source>
        <dbReference type="EMBL" id="OKA20128.1"/>
    </source>
</evidence>
<proteinExistence type="predicted"/>
<reference evidence="2 3" key="1">
    <citation type="submission" date="2016-11" db="EMBL/GenBank/DDBJ databases">
        <title>Draft genome of Pseudomonas versuta A4R1.5.</title>
        <authorList>
            <person name="See-Too W.-S."/>
        </authorList>
    </citation>
    <scope>NUCLEOTIDE SEQUENCE [LARGE SCALE GENOMIC DNA]</scope>
    <source>
        <strain evidence="2 3">A4R1.5</strain>
    </source>
</reference>
<evidence type="ECO:0000313" key="3">
    <source>
        <dbReference type="Proteomes" id="UP000186677"/>
    </source>
</evidence>
<dbReference type="EMBL" id="MPJC01000008">
    <property type="protein sequence ID" value="OKA20128.1"/>
    <property type="molecule type" value="Genomic_DNA"/>
</dbReference>
<accession>A0ABX3E8S5</accession>
<name>A0ABX3E8S5_9PSED</name>
<dbReference type="Pfam" id="PF04449">
    <property type="entry name" value="Fimbrial_CS1"/>
    <property type="match status" value="1"/>
</dbReference>
<keyword evidence="3" id="KW-1185">Reference proteome</keyword>
<keyword evidence="1" id="KW-0732">Signal</keyword>
<feature type="chain" id="PRO_5045067934" evidence="1">
    <location>
        <begin position="21"/>
        <end position="161"/>
    </location>
</feature>
<sequence>MKIRSLFAAALVLSSGAAFAAPVDIQVDVQATIPSSTSLDVYDVGGWAATPLTMAYNRTTEALSPVSGPLSLKGGVGAVAAYLNFPPVLVSGSDNIAMNVTVGGVALPVGNAAPAEVATAPQALAGIQKEFQATAAAAPAGGYAAGNYNGQIHMTFDTVAP</sequence>
<comment type="caution">
    <text evidence="2">The sequence shown here is derived from an EMBL/GenBank/DDBJ whole genome shotgun (WGS) entry which is preliminary data.</text>
</comment>
<dbReference type="RefSeq" id="WP_060691238.1">
    <property type="nucleotide sequence ID" value="NZ_CP012676.1"/>
</dbReference>
<dbReference type="Gene3D" id="2.60.40.2040">
    <property type="entry name" value="CFA/I fimbrial subunit E, pilin domain"/>
    <property type="match status" value="1"/>
</dbReference>
<protein>
    <submittedName>
        <fullName evidence="2">Adhesin</fullName>
    </submittedName>
</protein>